<keyword evidence="6" id="KW-0503">Monooxygenase</keyword>
<dbReference type="Proteomes" id="UP001341840">
    <property type="component" value="Unassembled WGS sequence"/>
</dbReference>
<dbReference type="PANTHER" id="PTHR47955">
    <property type="entry name" value="CYTOCHROME P450 FAMILY 71 PROTEIN"/>
    <property type="match status" value="1"/>
</dbReference>
<evidence type="ECO:0008006" key="10">
    <source>
        <dbReference type="Google" id="ProtNLM"/>
    </source>
</evidence>
<dbReference type="InterPro" id="IPR001128">
    <property type="entry name" value="Cyt_P450"/>
</dbReference>
<evidence type="ECO:0000256" key="1">
    <source>
        <dbReference type="ARBA" id="ARBA00010617"/>
    </source>
</evidence>
<evidence type="ECO:0000256" key="3">
    <source>
        <dbReference type="ARBA" id="ARBA00022723"/>
    </source>
</evidence>
<protein>
    <recommendedName>
        <fullName evidence="10">Cytochrome P450 71D11</fullName>
    </recommendedName>
</protein>
<keyword evidence="7" id="KW-1133">Transmembrane helix</keyword>
<comment type="similarity">
    <text evidence="1 6">Belongs to the cytochrome P450 family.</text>
</comment>
<proteinExistence type="inferred from homology"/>
<keyword evidence="9" id="KW-1185">Reference proteome</keyword>
<dbReference type="InterPro" id="IPR017972">
    <property type="entry name" value="Cyt_P450_CS"/>
</dbReference>
<dbReference type="InterPro" id="IPR036396">
    <property type="entry name" value="Cyt_P450_sf"/>
</dbReference>
<gene>
    <name evidence="8" type="ORF">PIB30_013714</name>
</gene>
<dbReference type="PROSITE" id="PS00086">
    <property type="entry name" value="CYTOCHROME_P450"/>
    <property type="match status" value="1"/>
</dbReference>
<reference evidence="8 9" key="1">
    <citation type="journal article" date="2023" name="Plants (Basel)">
        <title>Bridging the Gap: Combining Genomics and Transcriptomics Approaches to Understand Stylosanthes scabra, an Orphan Legume from the Brazilian Caatinga.</title>
        <authorList>
            <person name="Ferreira-Neto J.R.C."/>
            <person name="da Silva M.D."/>
            <person name="Binneck E."/>
            <person name="de Melo N.F."/>
            <person name="da Silva R.H."/>
            <person name="de Melo A.L.T.M."/>
            <person name="Pandolfi V."/>
            <person name="Bustamante F.O."/>
            <person name="Brasileiro-Vidal A.C."/>
            <person name="Benko-Iseppon A.M."/>
        </authorList>
    </citation>
    <scope>NUCLEOTIDE SEQUENCE [LARGE SCALE GENOMIC DNA]</scope>
    <source>
        <tissue evidence="8">Leaves</tissue>
    </source>
</reference>
<keyword evidence="3 6" id="KW-0479">Metal-binding</keyword>
<feature type="transmembrane region" description="Helical" evidence="7">
    <location>
        <begin position="6"/>
        <end position="25"/>
    </location>
</feature>
<keyword evidence="7" id="KW-0472">Membrane</keyword>
<keyword evidence="2 6" id="KW-0349">Heme</keyword>
<dbReference type="PANTHER" id="PTHR47955:SF8">
    <property type="entry name" value="CYTOCHROME P450 71D11-LIKE"/>
    <property type="match status" value="1"/>
</dbReference>
<keyword evidence="4 6" id="KW-0560">Oxidoreductase</keyword>
<dbReference type="SUPFAM" id="SSF48264">
    <property type="entry name" value="Cytochrome P450"/>
    <property type="match status" value="1"/>
</dbReference>
<organism evidence="8 9">
    <name type="scientific">Stylosanthes scabra</name>
    <dbReference type="NCBI Taxonomy" id="79078"/>
    <lineage>
        <taxon>Eukaryota</taxon>
        <taxon>Viridiplantae</taxon>
        <taxon>Streptophyta</taxon>
        <taxon>Embryophyta</taxon>
        <taxon>Tracheophyta</taxon>
        <taxon>Spermatophyta</taxon>
        <taxon>Magnoliopsida</taxon>
        <taxon>eudicotyledons</taxon>
        <taxon>Gunneridae</taxon>
        <taxon>Pentapetalae</taxon>
        <taxon>rosids</taxon>
        <taxon>fabids</taxon>
        <taxon>Fabales</taxon>
        <taxon>Fabaceae</taxon>
        <taxon>Papilionoideae</taxon>
        <taxon>50 kb inversion clade</taxon>
        <taxon>dalbergioids sensu lato</taxon>
        <taxon>Dalbergieae</taxon>
        <taxon>Pterocarpus clade</taxon>
        <taxon>Stylosanthes</taxon>
    </lineage>
</organism>
<dbReference type="PRINTS" id="PR00385">
    <property type="entry name" value="P450"/>
</dbReference>
<dbReference type="PRINTS" id="PR00463">
    <property type="entry name" value="EP450I"/>
</dbReference>
<dbReference type="CDD" id="cd11072">
    <property type="entry name" value="CYP71-like"/>
    <property type="match status" value="1"/>
</dbReference>
<evidence type="ECO:0000313" key="9">
    <source>
        <dbReference type="Proteomes" id="UP001341840"/>
    </source>
</evidence>
<dbReference type="InterPro" id="IPR002401">
    <property type="entry name" value="Cyt_P450_E_grp-I"/>
</dbReference>
<evidence type="ECO:0000256" key="6">
    <source>
        <dbReference type="RuleBase" id="RU000461"/>
    </source>
</evidence>
<evidence type="ECO:0000256" key="7">
    <source>
        <dbReference type="SAM" id="Phobius"/>
    </source>
</evidence>
<dbReference type="Gene3D" id="1.10.630.10">
    <property type="entry name" value="Cytochrome P450"/>
    <property type="match status" value="1"/>
</dbReference>
<sequence length="510" mass="57736">MDSLILDLLSLVSFILFIVAALIIGRNLKKNESIPNIPPGPWKLPIIGSIHHLVTSKPHRKLRDLANIYGPLMHLQLGEIFTIVISSPEYAREVMKTHDVVFASRPKILASEIMAYDSTDIVFAPYGNYWRQLRKICTLELFSTKRVKSFQPIREEEFSNLMTRIASVKGSTVNLTEEVFSSIYTINSRAAFGMKCKDQEKYISVINEAITAAAGFDLGDLFPSSKWLQLISGLRPKVERLQGQSDQILENIINEHRETKLKAKEGEHESDEDLVDVLLKFEGGNALGQDICLTTNNIKAIIQNIFGAGGGTTATTIDWAMAEMIKDPTIMRKAQDEVRENFNKKVRVDETCLYKLKYLKSVVKETLRLHPPVPLLLPRECRSACKTNGYYIPEKSKVIVNAWAIGRDPNYWSEPERFHPERFFDSSIDYKGNNFEYIPFGAGRRMCPGSALGVINVELALAYLLYHFDWKLPGEMRSEELDMTEALGVTVRRKDDLKLVPIASHPLLEA</sequence>
<dbReference type="EMBL" id="JASCZI010211484">
    <property type="protein sequence ID" value="MED6192823.1"/>
    <property type="molecule type" value="Genomic_DNA"/>
</dbReference>
<evidence type="ECO:0000313" key="8">
    <source>
        <dbReference type="EMBL" id="MED6192823.1"/>
    </source>
</evidence>
<evidence type="ECO:0000256" key="2">
    <source>
        <dbReference type="ARBA" id="ARBA00022617"/>
    </source>
</evidence>
<keyword evidence="7" id="KW-0812">Transmembrane</keyword>
<name>A0ABU6X777_9FABA</name>
<comment type="caution">
    <text evidence="8">The sequence shown here is derived from an EMBL/GenBank/DDBJ whole genome shotgun (WGS) entry which is preliminary data.</text>
</comment>
<accession>A0ABU6X777</accession>
<dbReference type="Pfam" id="PF00067">
    <property type="entry name" value="p450"/>
    <property type="match status" value="1"/>
</dbReference>
<evidence type="ECO:0000256" key="5">
    <source>
        <dbReference type="ARBA" id="ARBA00023004"/>
    </source>
</evidence>
<evidence type="ECO:0000256" key="4">
    <source>
        <dbReference type="ARBA" id="ARBA00023002"/>
    </source>
</evidence>
<keyword evidence="5 6" id="KW-0408">Iron</keyword>